<dbReference type="InterPro" id="IPR013317">
    <property type="entry name" value="DnaA_dom"/>
</dbReference>
<dbReference type="GO" id="GO:0006270">
    <property type="term" value="P:DNA replication initiation"/>
    <property type="evidence" value="ECO:0007669"/>
    <property type="project" value="TreeGrafter"/>
</dbReference>
<organism evidence="4 5">
    <name type="scientific">Gemmatimonas aurantiaca</name>
    <dbReference type="NCBI Taxonomy" id="173480"/>
    <lineage>
        <taxon>Bacteria</taxon>
        <taxon>Pseudomonadati</taxon>
        <taxon>Gemmatimonadota</taxon>
        <taxon>Gemmatimonadia</taxon>
        <taxon>Gemmatimonadales</taxon>
        <taxon>Gemmatimonadaceae</taxon>
        <taxon>Gemmatimonas</taxon>
    </lineage>
</organism>
<keyword evidence="1" id="KW-0067">ATP-binding</keyword>
<dbReference type="Pfam" id="PF00308">
    <property type="entry name" value="Bac_DnaA"/>
    <property type="match status" value="2"/>
</dbReference>
<dbReference type="PANTHER" id="PTHR30050">
    <property type="entry name" value="CHROMOSOMAL REPLICATION INITIATOR PROTEIN DNAA"/>
    <property type="match status" value="1"/>
</dbReference>
<dbReference type="PRINTS" id="PR00051">
    <property type="entry name" value="DNAA"/>
</dbReference>
<evidence type="ECO:0000256" key="2">
    <source>
        <dbReference type="RuleBase" id="RU004227"/>
    </source>
</evidence>
<dbReference type="Gene3D" id="1.10.8.60">
    <property type="match status" value="1"/>
</dbReference>
<keyword evidence="1" id="KW-0547">Nucleotide-binding</keyword>
<feature type="domain" description="AAA+ ATPase" evidence="3">
    <location>
        <begin position="37"/>
        <end position="171"/>
    </location>
</feature>
<reference evidence="4 5" key="1">
    <citation type="journal article" date="2018" name="Nat. Biotechnol.">
        <title>A standardized bacterial taxonomy based on genome phylogeny substantially revises the tree of life.</title>
        <authorList>
            <person name="Parks D.H."/>
            <person name="Chuvochina M."/>
            <person name="Waite D.W."/>
            <person name="Rinke C."/>
            <person name="Skarshewski A."/>
            <person name="Chaumeil P.A."/>
            <person name="Hugenholtz P."/>
        </authorList>
    </citation>
    <scope>NUCLEOTIDE SEQUENCE [LARGE SCALE GENOMIC DNA]</scope>
    <source>
        <strain evidence="4">UBA8844</strain>
    </source>
</reference>
<feature type="domain" description="AAA+ ATPase" evidence="3">
    <location>
        <begin position="417"/>
        <end position="559"/>
    </location>
</feature>
<dbReference type="PANTHER" id="PTHR30050:SF2">
    <property type="entry name" value="CHROMOSOMAL REPLICATION INITIATOR PROTEIN DNAA"/>
    <property type="match status" value="1"/>
</dbReference>
<keyword evidence="1" id="KW-0238">DNA-binding</keyword>
<dbReference type="InterPro" id="IPR020591">
    <property type="entry name" value="Chromosome_initiator_DnaA-like"/>
</dbReference>
<proteinExistence type="inferred from homology"/>
<comment type="caution">
    <text evidence="4">The sequence shown here is derived from an EMBL/GenBank/DDBJ whole genome shotgun (WGS) entry which is preliminary data.</text>
</comment>
<comment type="similarity">
    <text evidence="2">Belongs to the DnaA family.</text>
</comment>
<comment type="function">
    <text evidence="1">Plays an essential role in the initiation and regulation of chromosomal replication. ATP-DnaA binds to the origin of replication (oriC) to initiate formation of the DNA replication initiation complex once per cell cycle. Binds the DnaA box (a 9 base pair repeat at the origin) and separates the double-stranded (ds)DNA. Forms a right-handed helical filament on oriC DNA; dsDNA binds to the exterior of the filament while single-stranded (ss)DNA is stabiized in the filament's interior. The ATP-DnaA-oriC complex binds and stabilizes one strand of the AT-rich DNA unwinding element (DUE), permitting loading of DNA polymerase. After initiation quickly degrades to an ADP-DnaA complex that is not apt for DNA replication. Binds acidic phospholipids.</text>
</comment>
<sequence length="592" mass="64994">MTSALDRKLRFDTFVVGGSNRLAASAARAVADAPGQAYNPLFVYGESGRGKTHLVAAIANRAQENQPDLRVLFSSGEEVAEHLHQSIASGQPQRFLEHYQQADLLILDDVQFLTGQRETQSELLRLLNVLMRAGQQLVFTSDRQPADIPDVDQRLLSRLSGGLVVDVGSPDFEMRLAILRNVAVERRTDFASGVLDEVARLPFANVRELKGALNKLSAYQQLEGQPVKADDVRAIVGERSTAPATTPGGSLAVGTRSSPLPGRIEAIIPAGTDYEGFLADVLNEVESRVEPWRVKLGDAIAHWRQMGYVVRVLERAVALPTAPDVDGLLNAYGVAVERLRQLEHHAGSLDASLRGHAAFRNPEAIPAAQALVQEAIAAALPLPAPSPVFTRESLQISTGNQLALRAVDAVLEEPGRRYNPLLLHGPSGSGKSHTVHAIGNAMKQADGRRAVACLSAGTFVEEFVAAMQEGGVERWRARYRAADVFILDDIQELVGKERTQDELFHLFNHLVNRGSQVVLTSDRIPRDLNGFADRLRSRFEGGLVVALPARERVRVEQLVARAPGELDRFYEDREKTMWEWPDLGSRLIEEYR</sequence>
<dbReference type="GO" id="GO:0003688">
    <property type="term" value="F:DNA replication origin binding"/>
    <property type="evidence" value="ECO:0007669"/>
    <property type="project" value="TreeGrafter"/>
</dbReference>
<accession>A0A3D4V516</accession>
<name>A0A3D4V516_9BACT</name>
<evidence type="ECO:0000313" key="5">
    <source>
        <dbReference type="Proteomes" id="UP000264071"/>
    </source>
</evidence>
<dbReference type="AlphaFoldDB" id="A0A3D4V516"/>
<evidence type="ECO:0000256" key="1">
    <source>
        <dbReference type="RuleBase" id="RU000577"/>
    </source>
</evidence>
<keyword evidence="1" id="KW-0235">DNA replication</keyword>
<dbReference type="OMA" id="MRIQDIS"/>
<evidence type="ECO:0000313" key="4">
    <source>
        <dbReference type="EMBL" id="HCT56219.1"/>
    </source>
</evidence>
<protein>
    <recommendedName>
        <fullName evidence="1">Chromosomal replication initiator protein DnaA</fullName>
    </recommendedName>
</protein>
<dbReference type="SMART" id="SM00382">
    <property type="entry name" value="AAA"/>
    <property type="match status" value="2"/>
</dbReference>
<evidence type="ECO:0000259" key="3">
    <source>
        <dbReference type="SMART" id="SM00382"/>
    </source>
</evidence>
<dbReference type="InterPro" id="IPR027417">
    <property type="entry name" value="P-loop_NTPase"/>
</dbReference>
<dbReference type="InterPro" id="IPR003593">
    <property type="entry name" value="AAA+_ATPase"/>
</dbReference>
<dbReference type="Gene3D" id="3.40.50.300">
    <property type="entry name" value="P-loop containing nucleotide triphosphate hydrolases"/>
    <property type="match status" value="2"/>
</dbReference>
<dbReference type="Proteomes" id="UP000264071">
    <property type="component" value="Unassembled WGS sequence"/>
</dbReference>
<dbReference type="EMBL" id="DPIY01000004">
    <property type="protein sequence ID" value="HCT56219.1"/>
    <property type="molecule type" value="Genomic_DNA"/>
</dbReference>
<dbReference type="CDD" id="cd00009">
    <property type="entry name" value="AAA"/>
    <property type="match status" value="2"/>
</dbReference>
<dbReference type="SUPFAM" id="SSF52540">
    <property type="entry name" value="P-loop containing nucleoside triphosphate hydrolases"/>
    <property type="match status" value="2"/>
</dbReference>
<gene>
    <name evidence="4" type="ORF">DGD08_03295</name>
</gene>
<dbReference type="GO" id="GO:0005524">
    <property type="term" value="F:ATP binding"/>
    <property type="evidence" value="ECO:0007669"/>
    <property type="project" value="UniProtKB-KW"/>
</dbReference>
<dbReference type="GO" id="GO:0005886">
    <property type="term" value="C:plasma membrane"/>
    <property type="evidence" value="ECO:0007669"/>
    <property type="project" value="TreeGrafter"/>
</dbReference>